<feature type="compositionally biased region" description="Acidic residues" evidence="5">
    <location>
        <begin position="1846"/>
        <end position="1858"/>
    </location>
</feature>
<reference evidence="9 10" key="1">
    <citation type="submission" date="2017-09" db="EMBL/GenBank/DDBJ databases">
        <title>WGS assembly of Aquilegia coerulea Goldsmith.</title>
        <authorList>
            <person name="Hodges S."/>
            <person name="Kramer E."/>
            <person name="Nordborg M."/>
            <person name="Tomkins J."/>
            <person name="Borevitz J."/>
            <person name="Derieg N."/>
            <person name="Yan J."/>
            <person name="Mihaltcheva S."/>
            <person name="Hayes R.D."/>
            <person name="Rokhsar D."/>
        </authorList>
    </citation>
    <scope>NUCLEOTIDE SEQUENCE [LARGE SCALE GENOMIC DNA]</scope>
    <source>
        <strain evidence="10">cv. Goldsmith</strain>
    </source>
</reference>
<feature type="region of interest" description="Disordered" evidence="5">
    <location>
        <begin position="1844"/>
        <end position="1891"/>
    </location>
</feature>
<dbReference type="EMBL" id="KZ305047">
    <property type="protein sequence ID" value="PIA37606.1"/>
    <property type="molecule type" value="Genomic_DNA"/>
</dbReference>
<feature type="region of interest" description="Disordered" evidence="5">
    <location>
        <begin position="1617"/>
        <end position="1789"/>
    </location>
</feature>
<feature type="coiled-coil region" evidence="4">
    <location>
        <begin position="983"/>
        <end position="1092"/>
    </location>
</feature>
<feature type="region of interest" description="Disordered" evidence="5">
    <location>
        <begin position="1905"/>
        <end position="2081"/>
    </location>
</feature>
<evidence type="ECO:0000256" key="4">
    <source>
        <dbReference type="SAM" id="Coils"/>
    </source>
</evidence>
<feature type="compositionally biased region" description="Low complexity" evidence="5">
    <location>
        <begin position="1969"/>
        <end position="1989"/>
    </location>
</feature>
<feature type="coiled-coil region" evidence="4">
    <location>
        <begin position="821"/>
        <end position="902"/>
    </location>
</feature>
<feature type="compositionally biased region" description="Acidic residues" evidence="5">
    <location>
        <begin position="1755"/>
        <end position="1764"/>
    </location>
</feature>
<dbReference type="GO" id="GO:0006406">
    <property type="term" value="P:mRNA export from nucleus"/>
    <property type="evidence" value="ECO:0007669"/>
    <property type="project" value="TreeGrafter"/>
</dbReference>
<sequence length="2081" mass="235997">MPLFISDEEFERCSHDSSVVAEKADSFIKDLQRQLETVKAQEDAASITSEQTWSLIEQKYISLSSDFAKLESENAQLNTCIEQLTSELAEVRSEKHQLHLQVIGKDGEIERLSAEVSELHKSKRQLLDLVERKDSEINEKNVTIKSYLDKIVNLTDDAALKQAQLHDREAELARSQATCARLSQEKELIERHNVWLNEELTAKVGDLIRVRKTHNELEADMSSKLADVEKQFTECSSSLRWNKERVKELDSKLVSLQEEFCSSKDSAAANEECFSAEISTVTKLVELYKESSEEWSRKAGELEGVIKALEMHLSQVESDYKEKLEKEVSARKLHEKEAAELKEKLDKCEAEIENYRKGNELSLLPISSFTEETWTYNTAAHDMSDRVLVPKIPVGVSGTALAASLLRDGWSLAKMYEKYQEAVDALRHESMGRKQSQAILERVLYEIEEKAEVILDERAEHERMVEAYSAINQKLQQSTSEQAKLEGTIQDLKADLRRREREYVVAEKEIIDLQKQVTFLLKECRDIQLRCGSASDVYPDEGVTTISVEMKDVSDTERVISERLLTFKDINELVEQNVKLRSLLRSLSDQNEKRDTELREIFEIELKKQAEEAASKVAAVLDRAEEQGKMIESLHSSVAMYKRLYEEELKLRASFPDSSEEVPDLGRKTHMLLLEDSQGASKKAQEQVLERAKGLEEQLDRSRNETVSLRLERDKMSMELNFARERLQSFMKEFEHQRDEMNGVLARNVEFSQLVVDYQRKVRENSDSLHAAEDLSRKLTVEASLLKHEKELLVNSEKRACDEVRSLSERVHRLQATLDTIHSAEEVREEARAIEKRKQEEYMKQVERDWAQAKKELQEERDNVRTLTLDRDLTIKKAMRQVEELGNQLSDALRAVASAESRAAVAEVCYNQARCSDLEAKFKAPQDKVVDVGCDPSTSLATEVSMDMPKVKEEMEKLKLEALANKDHMLQYKNIAQVNEAALKQIESAHERFKAEADKMKKSLEAEISSLRERLSELESDNVLKIKETASVVAGKEEALSSALAEVNSLKEECSVKISQIMGMEVQISSLKKDLEEEHQRWRTAQNNYERQVILQSETIQELTKTSQALGLLQDEVSKLRKLSDTLKSENGILKDKLTSEKSVLGKLKDEAERKYNEVNEQNKILHTRLEALHIKLAEKEKHSAGTSGSSTDSQGDADLQTVVSYLRRSKEIAETEISLLKQEKLRLQSQLESALKASETAHGQLHAERANSRALLFSDEDFKALQIQVREMNLLRESNLQLREENKHNFEECQKLRELARAERVEMECLRKMMSEKTIEVDSCRKEIEMQNIERGNLENRIAELLGTIKNIDLEEYHRLKDDYQQMQGKFRVIEAELDETRKLVSEKQISVTGLEQELAKSQVELNKREARIKEIEAAHKSDMEKQRKGAFQIKKKHDALAKEKEVLNKEKQALSKQLEDSRQGKRPLGDAISDQTIKEKEKEKDTRIQMLERTLERERDNSRKEREEYQKQKEEYQKQKEEYQKQKEEYQKQKEERLKVQRAVEKLYKKMEQEKEKLLSELEKHKQARESLSEVDQSPETALDNQTAAYLLTVQNLEEAMDPILTDEIGARVPPLETSTMDASSTAARQVPAQALPITGSGVGPSQDKTTDEREKRSNLPKPQNESRKIARRLIRPHLRPQEPSGDTEMSEAQGLLTAEGKKDLMFPIPQSSARKRSASLPEPEIREESQSQPDTNPIAVQPVSKKSRSEAPQDDVVSEESDPPKTLESSSNLDEAFDAAGDQPLTANEMAVPAEKDEVCATTELDEESNEGIIDVVSNNEAQSNELLDASEELFDNVRDTEEGFGDELDGEEQDPLQSTVEIESDREEGEVGPDALDEHDGGDLSCMMSSLETGEFQHVPDVPLSAVDEEHVSTADEVNETMTSTVVDEKNDTVEGAEDTPENSEKSTNDNDKENVETQKSPKASFSGVGSSPSPSNPSDPTVSDRGSHIAPPVMEEEESPAERPTTINLNERARERAQLRVQGVVRASPPANTRSSRAAGARLNARGARGGRGSRSSRGGTGGGGNRGQKSEEGQG</sequence>
<feature type="compositionally biased region" description="Basic and acidic residues" evidence="5">
    <location>
        <begin position="1947"/>
        <end position="1961"/>
    </location>
</feature>
<dbReference type="InterPro" id="IPR057974">
    <property type="entry name" value="NUA/TPR/MLP1-2-like_dom"/>
</dbReference>
<comment type="subcellular location">
    <subcellularLocation>
        <location evidence="1">Nucleus</location>
    </subcellularLocation>
</comment>
<evidence type="ECO:0000256" key="5">
    <source>
        <dbReference type="SAM" id="MobiDB-lite"/>
    </source>
</evidence>
<feature type="coiled-coil region" evidence="4">
    <location>
        <begin position="306"/>
        <end position="358"/>
    </location>
</feature>
<dbReference type="InterPro" id="IPR012929">
    <property type="entry name" value="Nucleoprot-TPR/MLP1-2_dom"/>
</dbReference>
<keyword evidence="2 4" id="KW-0175">Coiled coil</keyword>
<feature type="domain" description="Nucleoprotein TPR/MLP1-2" evidence="6">
    <location>
        <begin position="1046"/>
        <end position="1173"/>
    </location>
</feature>
<dbReference type="Pfam" id="PF25481">
    <property type="entry name" value="Nucleoprot-TPR"/>
    <property type="match status" value="1"/>
</dbReference>
<feature type="compositionally biased region" description="Basic and acidic residues" evidence="5">
    <location>
        <begin position="1495"/>
        <end position="1538"/>
    </location>
</feature>
<dbReference type="PANTHER" id="PTHR18898:SF2">
    <property type="entry name" value="NUCLEOPROTEIN TPR"/>
    <property type="match status" value="1"/>
</dbReference>
<feature type="coiled-coil region" evidence="4">
    <location>
        <begin position="1211"/>
        <end position="1238"/>
    </location>
</feature>
<feature type="compositionally biased region" description="Basic and acidic residues" evidence="5">
    <location>
        <begin position="1651"/>
        <end position="1660"/>
    </location>
</feature>
<dbReference type="Pfam" id="PF25785">
    <property type="entry name" value="TPR"/>
    <property type="match status" value="1"/>
</dbReference>
<feature type="domain" description="NUA/TPR/MLP1-2-like" evidence="8">
    <location>
        <begin position="489"/>
        <end position="595"/>
    </location>
</feature>
<dbReference type="Proteomes" id="UP000230069">
    <property type="component" value="Unassembled WGS sequence"/>
</dbReference>
<feature type="coiled-coil region" evidence="4">
    <location>
        <begin position="685"/>
        <end position="740"/>
    </location>
</feature>
<evidence type="ECO:0000256" key="2">
    <source>
        <dbReference type="ARBA" id="ARBA00023054"/>
    </source>
</evidence>
<keyword evidence="3" id="KW-0539">Nucleus</keyword>
<feature type="coiled-coil region" evidence="4">
    <location>
        <begin position="475"/>
        <end position="523"/>
    </location>
</feature>
<evidence type="ECO:0000259" key="8">
    <source>
        <dbReference type="Pfam" id="PF25785"/>
    </source>
</evidence>
<dbReference type="GO" id="GO:0006606">
    <property type="term" value="P:protein import into nucleus"/>
    <property type="evidence" value="ECO:0007669"/>
    <property type="project" value="InterPro"/>
</dbReference>
<dbReference type="OrthoDB" id="343070at2759"/>
<feature type="compositionally biased region" description="Basic residues" evidence="5">
    <location>
        <begin position="1672"/>
        <end position="1681"/>
    </location>
</feature>
<accession>A0A2G5D257</accession>
<evidence type="ECO:0000259" key="7">
    <source>
        <dbReference type="Pfam" id="PF25481"/>
    </source>
</evidence>
<protein>
    <submittedName>
        <fullName evidence="9">Uncharacterized protein</fullName>
    </submittedName>
</protein>
<dbReference type="PANTHER" id="PTHR18898">
    <property type="entry name" value="NUCLEOPROTEIN TPR-RELATED"/>
    <property type="match status" value="1"/>
</dbReference>
<evidence type="ECO:0000313" key="9">
    <source>
        <dbReference type="EMBL" id="PIA37606.1"/>
    </source>
</evidence>
<feature type="coiled-coil region" evidence="4">
    <location>
        <begin position="1135"/>
        <end position="1169"/>
    </location>
</feature>
<feature type="compositionally biased region" description="Polar residues" evidence="5">
    <location>
        <begin position="1619"/>
        <end position="1630"/>
    </location>
</feature>
<feature type="compositionally biased region" description="Basic and acidic residues" evidence="5">
    <location>
        <begin position="1478"/>
        <end position="1489"/>
    </location>
</feature>
<feature type="compositionally biased region" description="Acidic residues" evidence="5">
    <location>
        <begin position="1866"/>
        <end position="1879"/>
    </location>
</feature>
<dbReference type="STRING" id="218851.A0A2G5D257"/>
<feature type="region of interest" description="Disordered" evidence="5">
    <location>
        <begin position="1563"/>
        <end position="1583"/>
    </location>
</feature>
<feature type="coiled-coil region" evidence="4">
    <location>
        <begin position="570"/>
        <end position="627"/>
    </location>
</feature>
<keyword evidence="10" id="KW-1185">Reference proteome</keyword>
<dbReference type="FunCoup" id="A0A2G5D257">
    <property type="interactions" value="3247"/>
</dbReference>
<evidence type="ECO:0000259" key="6">
    <source>
        <dbReference type="Pfam" id="PF07926"/>
    </source>
</evidence>
<feature type="compositionally biased region" description="Low complexity" evidence="5">
    <location>
        <begin position="2039"/>
        <end position="2052"/>
    </location>
</feature>
<proteinExistence type="predicted"/>
<dbReference type="GO" id="GO:0005643">
    <property type="term" value="C:nuclear pore"/>
    <property type="evidence" value="ECO:0007669"/>
    <property type="project" value="TreeGrafter"/>
</dbReference>
<dbReference type="InParanoid" id="A0A2G5D257"/>
<dbReference type="GO" id="GO:0017056">
    <property type="term" value="F:structural constituent of nuclear pore"/>
    <property type="evidence" value="ECO:0007669"/>
    <property type="project" value="TreeGrafter"/>
</dbReference>
<dbReference type="Pfam" id="PF07926">
    <property type="entry name" value="TPR_MLP1_2"/>
    <property type="match status" value="1"/>
</dbReference>
<feature type="region of interest" description="Disordered" evidence="5">
    <location>
        <begin position="1446"/>
        <end position="1538"/>
    </location>
</feature>
<feature type="compositionally biased region" description="Basic and acidic residues" evidence="5">
    <location>
        <begin position="1563"/>
        <end position="1574"/>
    </location>
</feature>
<evidence type="ECO:0000313" key="10">
    <source>
        <dbReference type="Proteomes" id="UP000230069"/>
    </source>
</evidence>
<gene>
    <name evidence="9" type="ORF">AQUCO_03000279v1</name>
</gene>
<evidence type="ECO:0000256" key="1">
    <source>
        <dbReference type="ARBA" id="ARBA00004123"/>
    </source>
</evidence>
<name>A0A2G5D257_AQUCA</name>
<dbReference type="InterPro" id="IPR057577">
    <property type="entry name" value="Nucleoprot-TPR/MLP1_dom"/>
</dbReference>
<organism evidence="9 10">
    <name type="scientific">Aquilegia coerulea</name>
    <name type="common">Rocky mountain columbine</name>
    <dbReference type="NCBI Taxonomy" id="218851"/>
    <lineage>
        <taxon>Eukaryota</taxon>
        <taxon>Viridiplantae</taxon>
        <taxon>Streptophyta</taxon>
        <taxon>Embryophyta</taxon>
        <taxon>Tracheophyta</taxon>
        <taxon>Spermatophyta</taxon>
        <taxon>Magnoliopsida</taxon>
        <taxon>Ranunculales</taxon>
        <taxon>Ranunculaceae</taxon>
        <taxon>Thalictroideae</taxon>
        <taxon>Aquilegia</taxon>
    </lineage>
</organism>
<evidence type="ECO:0000256" key="3">
    <source>
        <dbReference type="ARBA" id="ARBA00023242"/>
    </source>
</evidence>
<feature type="coiled-coil region" evidence="4">
    <location>
        <begin position="21"/>
        <end position="129"/>
    </location>
</feature>
<feature type="domain" description="Nucleoprotein TPR/MPL1" evidence="7">
    <location>
        <begin position="170"/>
        <end position="249"/>
    </location>
</feature>
<feature type="compositionally biased region" description="Gly residues" evidence="5">
    <location>
        <begin position="2053"/>
        <end position="2072"/>
    </location>
</feature>
<feature type="compositionally biased region" description="Basic and acidic residues" evidence="5">
    <location>
        <begin position="1446"/>
        <end position="1465"/>
    </location>
</feature>